<evidence type="ECO:0000313" key="1">
    <source>
        <dbReference type="EMBL" id="KZS44913.1"/>
    </source>
</evidence>
<protein>
    <submittedName>
        <fullName evidence="1">Uncharacterized protein</fullName>
    </submittedName>
</protein>
<accession>A0A168EXE3</accession>
<evidence type="ECO:0000313" key="2">
    <source>
        <dbReference type="Proteomes" id="UP000076796"/>
    </source>
</evidence>
<gene>
    <name evidence="1" type="ORF">AWU65_02710</name>
</gene>
<reference evidence="1" key="1">
    <citation type="journal article" date="2016" name="Genome Announc.">
        <title>Draft genomes of two strains of Paenibacillus glucanolyticus with capability to degrade lignocellulose.</title>
        <authorList>
            <person name="Mathews S.L."/>
            <person name="Pawlak J."/>
            <person name="Grunden A.M."/>
        </authorList>
    </citation>
    <scope>NUCLEOTIDE SEQUENCE [LARGE SCALE GENOMIC DNA]</scope>
    <source>
        <strain evidence="1">SLM1</strain>
    </source>
</reference>
<sequence>MDRLRQDYDGILSEGTKLIEMVYHTNKSMTTAAIMLANADTNNIMTAAEIVLANLFDFSNNNSPIIWLLTSQNKTFGEYCQNIGGMVEIRTTNEYQKACQNGPFHSL</sequence>
<dbReference type="Proteomes" id="UP000076796">
    <property type="component" value="Unassembled WGS sequence"/>
</dbReference>
<keyword evidence="2" id="KW-1185">Reference proteome</keyword>
<proteinExistence type="predicted"/>
<organism evidence="1 2">
    <name type="scientific">Paenibacillus glucanolyticus</name>
    <dbReference type="NCBI Taxonomy" id="59843"/>
    <lineage>
        <taxon>Bacteria</taxon>
        <taxon>Bacillati</taxon>
        <taxon>Bacillota</taxon>
        <taxon>Bacilli</taxon>
        <taxon>Bacillales</taxon>
        <taxon>Paenibacillaceae</taxon>
        <taxon>Paenibacillus</taxon>
    </lineage>
</organism>
<comment type="caution">
    <text evidence="1">The sequence shown here is derived from an EMBL/GenBank/DDBJ whole genome shotgun (WGS) entry which is preliminary data.</text>
</comment>
<dbReference type="AlphaFoldDB" id="A0A168EXE3"/>
<dbReference type="EMBL" id="LWMH01000001">
    <property type="protein sequence ID" value="KZS44913.1"/>
    <property type="molecule type" value="Genomic_DNA"/>
</dbReference>
<name>A0A168EXE3_9BACL</name>
<dbReference type="RefSeq" id="WP_063477418.1">
    <property type="nucleotide sequence ID" value="NZ_LWMH01000001.1"/>
</dbReference>